<comment type="caution">
    <text evidence="3">The sequence shown here is derived from an EMBL/GenBank/DDBJ whole genome shotgun (WGS) entry which is preliminary data.</text>
</comment>
<feature type="domain" description="Alpha/beta hydrolase fold-3" evidence="2">
    <location>
        <begin position="88"/>
        <end position="275"/>
    </location>
</feature>
<dbReference type="GO" id="GO:0016787">
    <property type="term" value="F:hydrolase activity"/>
    <property type="evidence" value="ECO:0007669"/>
    <property type="project" value="UniProtKB-KW"/>
</dbReference>
<dbReference type="EMBL" id="JAQQWP010000009">
    <property type="protein sequence ID" value="KAK8101950.1"/>
    <property type="molecule type" value="Genomic_DNA"/>
</dbReference>
<evidence type="ECO:0000313" key="4">
    <source>
        <dbReference type="Proteomes" id="UP001392437"/>
    </source>
</evidence>
<dbReference type="AlphaFoldDB" id="A0AAW0QFN6"/>
<dbReference type="Pfam" id="PF07859">
    <property type="entry name" value="Abhydrolase_3"/>
    <property type="match status" value="1"/>
</dbReference>
<name>A0AAW0QFN6_9PEZI</name>
<accession>A0AAW0QFN6</accession>
<organism evidence="3 4">
    <name type="scientific">Apiospora kogelbergensis</name>
    <dbReference type="NCBI Taxonomy" id="1337665"/>
    <lineage>
        <taxon>Eukaryota</taxon>
        <taxon>Fungi</taxon>
        <taxon>Dikarya</taxon>
        <taxon>Ascomycota</taxon>
        <taxon>Pezizomycotina</taxon>
        <taxon>Sordariomycetes</taxon>
        <taxon>Xylariomycetidae</taxon>
        <taxon>Amphisphaeriales</taxon>
        <taxon>Apiosporaceae</taxon>
        <taxon>Apiospora</taxon>
    </lineage>
</organism>
<gene>
    <name evidence="3" type="ORF">PG999_012324</name>
</gene>
<dbReference type="InterPro" id="IPR050300">
    <property type="entry name" value="GDXG_lipolytic_enzyme"/>
</dbReference>
<dbReference type="InterPro" id="IPR013094">
    <property type="entry name" value="AB_hydrolase_3"/>
</dbReference>
<keyword evidence="1" id="KW-0378">Hydrolase</keyword>
<keyword evidence="4" id="KW-1185">Reference proteome</keyword>
<evidence type="ECO:0000313" key="3">
    <source>
        <dbReference type="EMBL" id="KAK8101950.1"/>
    </source>
</evidence>
<evidence type="ECO:0000259" key="2">
    <source>
        <dbReference type="Pfam" id="PF07859"/>
    </source>
</evidence>
<dbReference type="Proteomes" id="UP001392437">
    <property type="component" value="Unassembled WGS sequence"/>
</dbReference>
<sequence>MSSNKNSPVILTHQPRVGTLQGIWRFMCAIAYRYLCEILFFQFKIRDRKFWAAQQPDRIKAYPSRPMLRHHVFIPAGHQEGQKHPLFVLIHGVAFIVGTPHMDHAQARFLADRHNYVVVAVSYRRAPEHRFPTAIHDVAAAVADVLGDGSLPVDAARVVVGGFSAGAGIALAVAQLPALQGRVAALVAFQPLTDRAGEAKGAYPAAMPWGGPDDMKPTQTLAEWAFPAPGQDLRDRLLSPYYATRAHIPQPLCLVTGGADMLCREGYLTACKLAGRRADEGRMAESWEERGVKYWCAKDMPHGWTHFWVRIKVEEWRKRQLQSQDETWEEVTTWLDKVLYR</sequence>
<protein>
    <submittedName>
        <fullName evidence="3">Alpha/beta-hydrolase</fullName>
    </submittedName>
</protein>
<proteinExistence type="predicted"/>
<dbReference type="Gene3D" id="3.40.50.1820">
    <property type="entry name" value="alpha/beta hydrolase"/>
    <property type="match status" value="1"/>
</dbReference>
<dbReference type="PANTHER" id="PTHR48081">
    <property type="entry name" value="AB HYDROLASE SUPERFAMILY PROTEIN C4A8.06C"/>
    <property type="match status" value="1"/>
</dbReference>
<dbReference type="SUPFAM" id="SSF53474">
    <property type="entry name" value="alpha/beta-Hydrolases"/>
    <property type="match status" value="1"/>
</dbReference>
<reference evidence="3 4" key="1">
    <citation type="submission" date="2023-01" db="EMBL/GenBank/DDBJ databases">
        <title>Analysis of 21 Apiospora genomes using comparative genomics revels a genus with tremendous synthesis potential of carbohydrate active enzymes and secondary metabolites.</title>
        <authorList>
            <person name="Sorensen T."/>
        </authorList>
    </citation>
    <scope>NUCLEOTIDE SEQUENCE [LARGE SCALE GENOMIC DNA]</scope>
    <source>
        <strain evidence="3 4">CBS 117206</strain>
    </source>
</reference>
<dbReference type="InterPro" id="IPR029058">
    <property type="entry name" value="AB_hydrolase_fold"/>
</dbReference>
<evidence type="ECO:0000256" key="1">
    <source>
        <dbReference type="ARBA" id="ARBA00022801"/>
    </source>
</evidence>